<feature type="chain" id="PRO_5045032372" evidence="3">
    <location>
        <begin position="21"/>
        <end position="372"/>
    </location>
</feature>
<evidence type="ECO:0000256" key="1">
    <source>
        <dbReference type="ARBA" id="ARBA00010062"/>
    </source>
</evidence>
<evidence type="ECO:0000313" key="6">
    <source>
        <dbReference type="EMBL" id="MDL0088069.1"/>
    </source>
</evidence>
<dbReference type="PANTHER" id="PTHR30483">
    <property type="entry name" value="LEUCINE-SPECIFIC-BINDING PROTEIN"/>
    <property type="match status" value="1"/>
</dbReference>
<reference evidence="6" key="1">
    <citation type="submission" date="2022-08" db="EMBL/GenBank/DDBJ databases">
        <authorList>
            <person name="Wang H."/>
        </authorList>
    </citation>
    <scope>NUCLEOTIDE SEQUENCE</scope>
    <source>
        <strain evidence="6">PS10</strain>
    </source>
</reference>
<evidence type="ECO:0000256" key="3">
    <source>
        <dbReference type="SAM" id="SignalP"/>
    </source>
</evidence>
<reference evidence="6" key="2">
    <citation type="journal article" date="2023" name="Microorganisms">
        <title>Isolation and Genomic Characteristics of Cat-Borne Campylobacter felis sp. nov. and Sheep-Borne Campylobacter ovis sp. nov.</title>
        <authorList>
            <person name="Wang H."/>
            <person name="Li Y."/>
            <person name="Gu Y."/>
            <person name="Zhou G."/>
            <person name="Chen X."/>
            <person name="Zhang X."/>
            <person name="Shao Z."/>
            <person name="Zhang J."/>
            <person name="Zhang M."/>
        </authorList>
    </citation>
    <scope>NUCLEOTIDE SEQUENCE</scope>
    <source>
        <strain evidence="6">PS10</strain>
    </source>
</reference>
<evidence type="ECO:0000256" key="2">
    <source>
        <dbReference type="ARBA" id="ARBA00022729"/>
    </source>
</evidence>
<comment type="caution">
    <text evidence="6">The sequence shown here is derived from an EMBL/GenBank/DDBJ whole genome shotgun (WGS) entry which is preliminary data.</text>
</comment>
<evidence type="ECO:0000259" key="4">
    <source>
        <dbReference type="Pfam" id="PF13458"/>
    </source>
</evidence>
<dbReference type="CDD" id="cd06347">
    <property type="entry name" value="PBP1_ABC_LivK_ligand_binding-like"/>
    <property type="match status" value="1"/>
</dbReference>
<dbReference type="RefSeq" id="WP_284936601.1">
    <property type="nucleotide sequence ID" value="NZ_JANURM010000001.1"/>
</dbReference>
<dbReference type="PANTHER" id="PTHR30483:SF6">
    <property type="entry name" value="PERIPLASMIC BINDING PROTEIN OF ABC TRANSPORTER FOR NATURAL AMINO ACIDS"/>
    <property type="match status" value="1"/>
</dbReference>
<dbReference type="EMBL" id="JANURM010000001">
    <property type="protein sequence ID" value="MDL0087858.1"/>
    <property type="molecule type" value="Genomic_DNA"/>
</dbReference>
<dbReference type="Pfam" id="PF13458">
    <property type="entry name" value="Peripla_BP_6"/>
    <property type="match status" value="1"/>
</dbReference>
<evidence type="ECO:0000313" key="7">
    <source>
        <dbReference type="Proteomes" id="UP001173801"/>
    </source>
</evidence>
<proteinExistence type="inferred from homology"/>
<dbReference type="InterPro" id="IPR028082">
    <property type="entry name" value="Peripla_BP_I"/>
</dbReference>
<organism evidence="6 7">
    <name type="scientific">Campylobacter gastrosuis</name>
    <dbReference type="NCBI Taxonomy" id="2974576"/>
    <lineage>
        <taxon>Bacteria</taxon>
        <taxon>Pseudomonadati</taxon>
        <taxon>Campylobacterota</taxon>
        <taxon>Epsilonproteobacteria</taxon>
        <taxon>Campylobacterales</taxon>
        <taxon>Campylobacteraceae</taxon>
        <taxon>Campylobacter</taxon>
    </lineage>
</organism>
<accession>A0ABT7HNP7</accession>
<keyword evidence="2 3" id="KW-0732">Signal</keyword>
<dbReference type="InterPro" id="IPR051010">
    <property type="entry name" value="BCAA_transport"/>
</dbReference>
<feature type="domain" description="Leucine-binding protein" evidence="4">
    <location>
        <begin position="22"/>
        <end position="360"/>
    </location>
</feature>
<sequence>MKKFSVLASSLALISTFGYAKEIAIGLPMPITGAIAAYGQTAYEGVKMANILEPKLKNGDTIKLVLVDTKGDKIETATATNRLISSDKVVGIIGALTTGNTQQVLGIAEEKKIPVIAPAATADKLFDGKKFGARVCFMDSFQGSAFAAFSYDKLNAKTAVLVVDQAQVYSLGLAKAFEKEFKQKGGKVVKKLNITSGDKDFKAVAAQLKSLNADVVYMPIYHPEASMIVRQAKQVGVTSKFGSGDGVANQTFIDLGGEAVNDYMFTDTFDYTRPPTKRSEEFLAAYEKEKGNREIASFTALGADAYFIMVNAMNECADPSDSVCVNEKIHATSNFEGVSGVISIDASGNATRSVVIKEIKDLKPAYKDIVNP</sequence>
<dbReference type="InterPro" id="IPR028081">
    <property type="entry name" value="Leu-bd"/>
</dbReference>
<name>A0ABT7HNP7_9BACT</name>
<keyword evidence="7" id="KW-1185">Reference proteome</keyword>
<dbReference type="Gene3D" id="3.40.50.2300">
    <property type="match status" value="2"/>
</dbReference>
<evidence type="ECO:0000313" key="5">
    <source>
        <dbReference type="EMBL" id="MDL0087858.1"/>
    </source>
</evidence>
<dbReference type="EMBL" id="JANURM010000001">
    <property type="protein sequence ID" value="MDL0088069.1"/>
    <property type="molecule type" value="Genomic_DNA"/>
</dbReference>
<feature type="signal peptide" evidence="3">
    <location>
        <begin position="1"/>
        <end position="20"/>
    </location>
</feature>
<gene>
    <name evidence="5" type="ORF">NYG85_00520</name>
    <name evidence="6" type="ORF">NYG85_01595</name>
</gene>
<dbReference type="Proteomes" id="UP001173801">
    <property type="component" value="Unassembled WGS sequence"/>
</dbReference>
<dbReference type="SUPFAM" id="SSF53822">
    <property type="entry name" value="Periplasmic binding protein-like I"/>
    <property type="match status" value="1"/>
</dbReference>
<protein>
    <submittedName>
        <fullName evidence="6">ABC transporter substrate-binding protein</fullName>
    </submittedName>
</protein>
<comment type="similarity">
    <text evidence="1">Belongs to the leucine-binding protein family.</text>
</comment>